<evidence type="ECO:0000313" key="1">
    <source>
        <dbReference type="EMBL" id="MDT0319535.1"/>
    </source>
</evidence>
<keyword evidence="2" id="KW-1185">Reference proteome</keyword>
<dbReference type="EMBL" id="JAVREM010000014">
    <property type="protein sequence ID" value="MDT0319535.1"/>
    <property type="molecule type" value="Genomic_DNA"/>
</dbReference>
<name>A0ABU2LPW2_9ACTN</name>
<comment type="caution">
    <text evidence="1">The sequence shown here is derived from an EMBL/GenBank/DDBJ whole genome shotgun (WGS) entry which is preliminary data.</text>
</comment>
<protein>
    <submittedName>
        <fullName evidence="1">Uncharacterized protein</fullName>
    </submittedName>
</protein>
<gene>
    <name evidence="1" type="ORF">RNC47_14425</name>
</gene>
<evidence type="ECO:0000313" key="2">
    <source>
        <dbReference type="Proteomes" id="UP001183420"/>
    </source>
</evidence>
<accession>A0ABU2LPW2</accession>
<dbReference type="Proteomes" id="UP001183420">
    <property type="component" value="Unassembled WGS sequence"/>
</dbReference>
<sequence>MGENETTSEEVCTELRRLLGKVHVELPELGARDGQRGSVAVHLGGCSLESARRLAELLHEVPVAMPAEGALVFDQDAQTVAVVAEQVPSFLWLRLPDVEECRWQADPRLVRPVVKGEGSGFGSAE</sequence>
<dbReference type="RefSeq" id="WP_311598889.1">
    <property type="nucleotide sequence ID" value="NZ_JAVREM010000014.1"/>
</dbReference>
<proteinExistence type="predicted"/>
<reference evidence="2" key="1">
    <citation type="submission" date="2023-07" db="EMBL/GenBank/DDBJ databases">
        <title>30 novel species of actinomycetes from the DSMZ collection.</title>
        <authorList>
            <person name="Nouioui I."/>
        </authorList>
    </citation>
    <scope>NUCLEOTIDE SEQUENCE [LARGE SCALE GENOMIC DNA]</scope>
    <source>
        <strain evidence="2">DSM 44918</strain>
    </source>
</reference>
<organism evidence="1 2">
    <name type="scientific">Streptomyces millisiae</name>
    <dbReference type="NCBI Taxonomy" id="3075542"/>
    <lineage>
        <taxon>Bacteria</taxon>
        <taxon>Bacillati</taxon>
        <taxon>Actinomycetota</taxon>
        <taxon>Actinomycetes</taxon>
        <taxon>Kitasatosporales</taxon>
        <taxon>Streptomycetaceae</taxon>
        <taxon>Streptomyces</taxon>
    </lineage>
</organism>